<keyword evidence="4 7" id="KW-1133">Transmembrane helix</keyword>
<dbReference type="GO" id="GO:0140911">
    <property type="term" value="F:pore-forming activity"/>
    <property type="evidence" value="ECO:0007669"/>
    <property type="project" value="InterPro"/>
</dbReference>
<dbReference type="Pfam" id="PF03006">
    <property type="entry name" value="HlyIII"/>
    <property type="match status" value="1"/>
</dbReference>
<feature type="binding site" evidence="6">
    <location>
        <position position="72"/>
    </location>
    <ligand>
        <name>Zn(2+)</name>
        <dbReference type="ChEBI" id="CHEBI:29105"/>
    </ligand>
</feature>
<evidence type="ECO:0000256" key="1">
    <source>
        <dbReference type="ARBA" id="ARBA00004127"/>
    </source>
</evidence>
<evidence type="ECO:0000256" key="4">
    <source>
        <dbReference type="ARBA" id="ARBA00022989"/>
    </source>
</evidence>
<evidence type="ECO:0000313" key="9">
    <source>
        <dbReference type="Proteomes" id="UP000189670"/>
    </source>
</evidence>
<organism evidence="8 9">
    <name type="scientific">Candidatus Magnetoglobus multicellularis str. Araruama</name>
    <dbReference type="NCBI Taxonomy" id="890399"/>
    <lineage>
        <taxon>Bacteria</taxon>
        <taxon>Pseudomonadati</taxon>
        <taxon>Thermodesulfobacteriota</taxon>
        <taxon>Desulfobacteria</taxon>
        <taxon>Desulfobacterales</taxon>
        <taxon>Desulfobacteraceae</taxon>
        <taxon>Candidatus Magnetoglobus</taxon>
    </lineage>
</organism>
<sequence length="222" mass="24698">MSNSQTSILTHYTLGEEIANSITHGIGALLSIAGLVILILAGSIYGNSFHIVCFCIYGISLILLYLSSTLYHSLSGTMARQVFQKLDHSAIFLLIAGSYTPLMLININGVLGWTITIAVWILAIIGIVIKCLFISRFEKLSLFIYIFMGWLCLFAAKEIILHVPSHSLQYLVIGGLLYSGGVLFYVWDNLPYNHGIWHLFVLGGSICHYYSILTSFYHKILV</sequence>
<feature type="transmembrane region" description="Helical" evidence="7">
    <location>
        <begin position="168"/>
        <end position="187"/>
    </location>
</feature>
<evidence type="ECO:0000256" key="2">
    <source>
        <dbReference type="ARBA" id="ARBA00008488"/>
    </source>
</evidence>
<feature type="transmembrane region" description="Helical" evidence="7">
    <location>
        <begin position="48"/>
        <end position="66"/>
    </location>
</feature>
<feature type="transmembrane region" description="Helical" evidence="7">
    <location>
        <begin position="21"/>
        <end position="42"/>
    </location>
</feature>
<dbReference type="PANTHER" id="PTHR20855:SF129">
    <property type="entry name" value="HEMOLYSIN-3 HOMOLOG"/>
    <property type="match status" value="1"/>
</dbReference>
<feature type="transmembrane region" description="Helical" evidence="7">
    <location>
        <begin position="111"/>
        <end position="133"/>
    </location>
</feature>
<dbReference type="PANTHER" id="PTHR20855">
    <property type="entry name" value="ADIPOR/PROGESTIN RECEPTOR-RELATED"/>
    <property type="match status" value="1"/>
</dbReference>
<comment type="subcellular location">
    <subcellularLocation>
        <location evidence="1">Endomembrane system</location>
        <topology evidence="1">Multi-pass membrane protein</topology>
    </subcellularLocation>
</comment>
<feature type="transmembrane region" description="Helical" evidence="7">
    <location>
        <begin position="199"/>
        <end position="217"/>
    </location>
</feature>
<comment type="similarity">
    <text evidence="2">Belongs to the UPF0073 (Hly-III) family.</text>
</comment>
<reference evidence="9" key="1">
    <citation type="submission" date="2012-11" db="EMBL/GenBank/DDBJ databases">
        <authorList>
            <person name="Lucero-Rivera Y.E."/>
            <person name="Tovar-Ramirez D."/>
        </authorList>
    </citation>
    <scope>NUCLEOTIDE SEQUENCE [LARGE SCALE GENOMIC DNA]</scope>
    <source>
        <strain evidence="9">Araruama</strain>
    </source>
</reference>
<evidence type="ECO:0000313" key="8">
    <source>
        <dbReference type="EMBL" id="ETR73124.1"/>
    </source>
</evidence>
<feature type="transmembrane region" description="Helical" evidence="7">
    <location>
        <begin position="86"/>
        <end position="105"/>
    </location>
</feature>
<keyword evidence="5 7" id="KW-0472">Membrane</keyword>
<proteinExistence type="inferred from homology"/>
<dbReference type="GO" id="GO:0016020">
    <property type="term" value="C:membrane"/>
    <property type="evidence" value="ECO:0007669"/>
    <property type="project" value="InterPro"/>
</dbReference>
<dbReference type="InterPro" id="IPR004254">
    <property type="entry name" value="AdipoR/HlyIII-related"/>
</dbReference>
<keyword evidence="6" id="KW-0479">Metal-binding</keyword>
<gene>
    <name evidence="8" type="ORF">OMM_01205</name>
</gene>
<dbReference type="EMBL" id="ATBP01000087">
    <property type="protein sequence ID" value="ETR73124.1"/>
    <property type="molecule type" value="Genomic_DNA"/>
</dbReference>
<evidence type="ECO:0000256" key="3">
    <source>
        <dbReference type="ARBA" id="ARBA00022692"/>
    </source>
</evidence>
<feature type="transmembrane region" description="Helical" evidence="7">
    <location>
        <begin position="140"/>
        <end position="156"/>
    </location>
</feature>
<feature type="binding site" evidence="6">
    <location>
        <position position="194"/>
    </location>
    <ligand>
        <name>Zn(2+)</name>
        <dbReference type="ChEBI" id="CHEBI:29105"/>
    </ligand>
</feature>
<dbReference type="Proteomes" id="UP000189670">
    <property type="component" value="Unassembled WGS sequence"/>
</dbReference>
<accession>A0A1V1PEB1</accession>
<keyword evidence="6" id="KW-0862">Zinc</keyword>
<keyword evidence="3 7" id="KW-0812">Transmembrane</keyword>
<dbReference type="NCBIfam" id="TIGR01065">
    <property type="entry name" value="hlyIII"/>
    <property type="match status" value="1"/>
</dbReference>
<dbReference type="InterPro" id="IPR005744">
    <property type="entry name" value="Hy-lIII"/>
</dbReference>
<protein>
    <submittedName>
        <fullName evidence="8">Hemolysin-3</fullName>
    </submittedName>
</protein>
<dbReference type="GO" id="GO:0046872">
    <property type="term" value="F:metal ion binding"/>
    <property type="evidence" value="ECO:0007669"/>
    <property type="project" value="UniProtKB-KW"/>
</dbReference>
<feature type="binding site" evidence="6">
    <location>
        <position position="198"/>
    </location>
    <ligand>
        <name>Zn(2+)</name>
        <dbReference type="ChEBI" id="CHEBI:29105"/>
    </ligand>
</feature>
<evidence type="ECO:0000256" key="7">
    <source>
        <dbReference type="SAM" id="Phobius"/>
    </source>
</evidence>
<comment type="caution">
    <text evidence="8">The sequence shown here is derived from an EMBL/GenBank/DDBJ whole genome shotgun (WGS) entry which is preliminary data.</text>
</comment>
<name>A0A1V1PEB1_9BACT</name>
<evidence type="ECO:0000256" key="5">
    <source>
        <dbReference type="ARBA" id="ARBA00023136"/>
    </source>
</evidence>
<dbReference type="AlphaFoldDB" id="A0A1V1PEB1"/>
<dbReference type="GO" id="GO:0012505">
    <property type="term" value="C:endomembrane system"/>
    <property type="evidence" value="ECO:0007669"/>
    <property type="project" value="UniProtKB-SubCell"/>
</dbReference>
<evidence type="ECO:0000256" key="6">
    <source>
        <dbReference type="PIRSR" id="PIRSR604254-1"/>
    </source>
</evidence>